<proteinExistence type="inferred from homology"/>
<evidence type="ECO:0000256" key="4">
    <source>
        <dbReference type="ARBA" id="ARBA00022989"/>
    </source>
</evidence>
<evidence type="ECO:0000313" key="8">
    <source>
        <dbReference type="EMBL" id="HAG1966460.1"/>
    </source>
</evidence>
<keyword evidence="5 7" id="KW-0472">Membrane</keyword>
<feature type="transmembrane region" description="Helical" evidence="7">
    <location>
        <begin position="288"/>
        <end position="307"/>
    </location>
</feature>
<protein>
    <submittedName>
        <fullName evidence="8">Iron permease</fullName>
    </submittedName>
</protein>
<dbReference type="EMBL" id="DAAXPA010000016">
    <property type="protein sequence ID" value="HAG1966460.1"/>
    <property type="molecule type" value="Genomic_DNA"/>
</dbReference>
<feature type="transmembrane region" description="Helical" evidence="7">
    <location>
        <begin position="259"/>
        <end position="276"/>
    </location>
</feature>
<evidence type="ECO:0000256" key="5">
    <source>
        <dbReference type="ARBA" id="ARBA00023136"/>
    </source>
</evidence>
<dbReference type="GO" id="GO:0015093">
    <property type="term" value="F:ferrous iron transmembrane transporter activity"/>
    <property type="evidence" value="ECO:0007669"/>
    <property type="project" value="TreeGrafter"/>
</dbReference>
<keyword evidence="3 7" id="KW-0812">Transmembrane</keyword>
<comment type="caution">
    <text evidence="8">The sequence shown here is derived from an EMBL/GenBank/DDBJ whole genome shotgun (WGS) entry which is preliminary data.</text>
</comment>
<feature type="region of interest" description="Disordered" evidence="6">
    <location>
        <begin position="535"/>
        <end position="556"/>
    </location>
</feature>
<dbReference type="Pfam" id="PF03239">
    <property type="entry name" value="FTR1"/>
    <property type="match status" value="1"/>
</dbReference>
<feature type="transmembrane region" description="Helical" evidence="7">
    <location>
        <begin position="82"/>
        <end position="102"/>
    </location>
</feature>
<comment type="subcellular location">
    <subcellularLocation>
        <location evidence="1">Membrane</location>
        <topology evidence="1">Multi-pass membrane protein</topology>
    </subcellularLocation>
</comment>
<accession>A0A759RSD5</accession>
<sequence length="556" mass="60086">MILIIGLVITGVTNLLATFVIALREGLEAALIVGIIAAFLRKNNKNLSAMWVGVILAVLLSIAVGGGLSITEHALPQAEQESMEAVIGIVAVFFVTGMIIWMNTHASDMKKQLETEAAGAIGQSSEWALASMAFLAVLKEGFETSVFLLATFSVASSTSQATVGAVAGLIVAVIIGWGIYAGGIRINLSRFFRFTGLFLILVAGGLIISALRSAHEAGWFNTGQEHIADLSWLLSPGTVQSAVITGILGIPADPRLLEVTGWFCYIFIVTVLLYWPENRRPAPEKSVILLRLSSFTLLIVALLLFFLSPEPVLRMPGPVPLVSTASHTDTPAGHLTLTGNDSGYQLHIAFPGTNEATIVDLPATETRHYTVHGMPGSEWTGRYVADMRHMPETLTLNQLISLYGRIPVGLNPARYPGPFEAIWNGHCIIQAEMTGGVLLSADSHPDILLTLSGSGLSSSRTFNITERTHVTDCGWQTDTGYQQKVSRALQNMQKKKDVWHFRVYTLPLFFVILAAVLFILSLKISLKLRKASGAYPVAGKSQRSQEKPSTQPDKKG</sequence>
<organism evidence="8">
    <name type="scientific">Salmonella enterica</name>
    <name type="common">Salmonella choleraesuis</name>
    <dbReference type="NCBI Taxonomy" id="28901"/>
    <lineage>
        <taxon>Bacteria</taxon>
        <taxon>Pseudomonadati</taxon>
        <taxon>Pseudomonadota</taxon>
        <taxon>Gammaproteobacteria</taxon>
        <taxon>Enterobacterales</taxon>
        <taxon>Enterobacteriaceae</taxon>
        <taxon>Salmonella</taxon>
    </lineage>
</organism>
<reference evidence="8" key="2">
    <citation type="submission" date="2020-02" db="EMBL/GenBank/DDBJ databases">
        <authorList>
            <consortium name="NCBI Pathogen Detection Project"/>
        </authorList>
    </citation>
    <scope>NUCLEOTIDE SEQUENCE</scope>
    <source>
        <strain evidence="8">MA.CK_97/00003274</strain>
    </source>
</reference>
<feature type="transmembrane region" description="Helical" evidence="7">
    <location>
        <begin position="161"/>
        <end position="179"/>
    </location>
</feature>
<evidence type="ECO:0000256" key="3">
    <source>
        <dbReference type="ARBA" id="ARBA00022692"/>
    </source>
</evidence>
<gene>
    <name evidence="8" type="ORF">G8R56_004733</name>
</gene>
<evidence type="ECO:0000256" key="7">
    <source>
        <dbReference type="SAM" id="Phobius"/>
    </source>
</evidence>
<feature type="transmembrane region" description="Helical" evidence="7">
    <location>
        <begin position="499"/>
        <end position="520"/>
    </location>
</feature>
<name>A0A759RSD5_SALER</name>
<evidence type="ECO:0000256" key="6">
    <source>
        <dbReference type="SAM" id="MobiDB-lite"/>
    </source>
</evidence>
<feature type="transmembrane region" description="Helical" evidence="7">
    <location>
        <begin position="191"/>
        <end position="211"/>
    </location>
</feature>
<feature type="transmembrane region" description="Helical" evidence="7">
    <location>
        <begin position="47"/>
        <end position="70"/>
    </location>
</feature>
<dbReference type="NCBIfam" id="NF041756">
    <property type="entry name" value="EfeU"/>
    <property type="match status" value="1"/>
</dbReference>
<comment type="similarity">
    <text evidence="2">Belongs to the oxidase-dependent Fe transporter (OFeT) (TC 9.A.10.1) family.</text>
</comment>
<dbReference type="AlphaFoldDB" id="A0A759RSD5"/>
<dbReference type="InterPro" id="IPR004923">
    <property type="entry name" value="FTR1/Fip1/EfeU"/>
</dbReference>
<evidence type="ECO:0000256" key="1">
    <source>
        <dbReference type="ARBA" id="ARBA00004141"/>
    </source>
</evidence>
<dbReference type="PANTHER" id="PTHR31632:SF2">
    <property type="entry name" value="PLASMA MEMBRANE IRON PERMEASE"/>
    <property type="match status" value="1"/>
</dbReference>
<keyword evidence="4 7" id="KW-1133">Transmembrane helix</keyword>
<reference evidence="8" key="1">
    <citation type="journal article" date="2018" name="Genome Biol.">
        <title>SKESA: strategic k-mer extension for scrupulous assemblies.</title>
        <authorList>
            <person name="Souvorov A."/>
            <person name="Agarwala R."/>
            <person name="Lipman D.J."/>
        </authorList>
    </citation>
    <scope>NUCLEOTIDE SEQUENCE</scope>
    <source>
        <strain evidence="8">MA.CK_97/00003274</strain>
    </source>
</reference>
<dbReference type="GO" id="GO:0033573">
    <property type="term" value="C:high-affinity iron permease complex"/>
    <property type="evidence" value="ECO:0007669"/>
    <property type="project" value="InterPro"/>
</dbReference>
<evidence type="ECO:0000256" key="2">
    <source>
        <dbReference type="ARBA" id="ARBA00008333"/>
    </source>
</evidence>
<feature type="compositionally biased region" description="Polar residues" evidence="6">
    <location>
        <begin position="547"/>
        <end position="556"/>
    </location>
</feature>
<dbReference type="PANTHER" id="PTHR31632">
    <property type="entry name" value="IRON TRANSPORTER FTH1"/>
    <property type="match status" value="1"/>
</dbReference>